<feature type="transmembrane region" description="Helical" evidence="1">
    <location>
        <begin position="43"/>
        <end position="71"/>
    </location>
</feature>
<name>A0ABQ1L405_9PROT</name>
<keyword evidence="1" id="KW-0472">Membrane</keyword>
<proteinExistence type="predicted"/>
<accession>A0ABQ1L405</accession>
<keyword evidence="1" id="KW-0812">Transmembrane</keyword>
<keyword evidence="1" id="KW-1133">Transmembrane helix</keyword>
<sequence>MGIMIAKIMLVLALLGLIETTFSHVLSMTGEWLSDQGFISSDFSFGAAICDFAAMISVFLLMCGLMIYLILRIKQQIASHQDKSS</sequence>
<protein>
    <submittedName>
        <fullName evidence="2">Uncharacterized protein</fullName>
    </submittedName>
</protein>
<evidence type="ECO:0000256" key="1">
    <source>
        <dbReference type="SAM" id="Phobius"/>
    </source>
</evidence>
<dbReference type="Proteomes" id="UP000637769">
    <property type="component" value="Unassembled WGS sequence"/>
</dbReference>
<evidence type="ECO:0000313" key="3">
    <source>
        <dbReference type="Proteomes" id="UP000637769"/>
    </source>
</evidence>
<organism evidence="2 3">
    <name type="scientific">Asaia siamensis</name>
    <dbReference type="NCBI Taxonomy" id="110479"/>
    <lineage>
        <taxon>Bacteria</taxon>
        <taxon>Pseudomonadati</taxon>
        <taxon>Pseudomonadota</taxon>
        <taxon>Alphaproteobacteria</taxon>
        <taxon>Acetobacterales</taxon>
        <taxon>Acetobacteraceae</taxon>
        <taxon>Asaia</taxon>
    </lineage>
</organism>
<gene>
    <name evidence="2" type="ORF">GCM10007207_00520</name>
</gene>
<evidence type="ECO:0000313" key="2">
    <source>
        <dbReference type="EMBL" id="GGC19206.1"/>
    </source>
</evidence>
<keyword evidence="3" id="KW-1185">Reference proteome</keyword>
<comment type="caution">
    <text evidence="2">The sequence shown here is derived from an EMBL/GenBank/DDBJ whole genome shotgun (WGS) entry which is preliminary data.</text>
</comment>
<dbReference type="EMBL" id="BMCH01000001">
    <property type="protein sequence ID" value="GGC19206.1"/>
    <property type="molecule type" value="Genomic_DNA"/>
</dbReference>
<reference evidence="3" key="1">
    <citation type="journal article" date="2019" name="Int. J. Syst. Evol. Microbiol.">
        <title>The Global Catalogue of Microorganisms (GCM) 10K type strain sequencing project: providing services to taxonomists for standard genome sequencing and annotation.</title>
        <authorList>
            <consortium name="The Broad Institute Genomics Platform"/>
            <consortium name="The Broad Institute Genome Sequencing Center for Infectious Disease"/>
            <person name="Wu L."/>
            <person name="Ma J."/>
        </authorList>
    </citation>
    <scope>NUCLEOTIDE SEQUENCE [LARGE SCALE GENOMIC DNA]</scope>
    <source>
        <strain evidence="3">CCM 7132</strain>
    </source>
</reference>